<feature type="transmembrane region" description="Helical" evidence="1">
    <location>
        <begin position="130"/>
        <end position="148"/>
    </location>
</feature>
<dbReference type="AlphaFoldDB" id="A0A0G1Y0B5"/>
<dbReference type="Proteomes" id="UP000034290">
    <property type="component" value="Unassembled WGS sequence"/>
</dbReference>
<evidence type="ECO:0000313" key="3">
    <source>
        <dbReference type="Proteomes" id="UP000034290"/>
    </source>
</evidence>
<keyword evidence="1" id="KW-0812">Transmembrane</keyword>
<sequence>MGIWYPYLLFVAALINALALIPLLFTLTVYETYSWNYRQAFAELIAAKNQPLAVSGVLAGAGGALLFLIWPILLYFELSPQPLVLGAAFSAALLTLLIVRSRHARVLIDQHADGATYIDEYTVLKEMSLAIGRLVISLCAAIGVAVLLSY</sequence>
<feature type="transmembrane region" description="Helical" evidence="1">
    <location>
        <begin position="6"/>
        <end position="30"/>
    </location>
</feature>
<keyword evidence="1" id="KW-0472">Membrane</keyword>
<accession>A0A0G1Y0B5</accession>
<feature type="transmembrane region" description="Helical" evidence="1">
    <location>
        <begin position="82"/>
        <end position="99"/>
    </location>
</feature>
<reference evidence="2 3" key="1">
    <citation type="journal article" date="2015" name="Nature">
        <title>rRNA introns, odd ribosomes, and small enigmatic genomes across a large radiation of phyla.</title>
        <authorList>
            <person name="Brown C.T."/>
            <person name="Hug L.A."/>
            <person name="Thomas B.C."/>
            <person name="Sharon I."/>
            <person name="Castelle C.J."/>
            <person name="Singh A."/>
            <person name="Wilkins M.J."/>
            <person name="Williams K.H."/>
            <person name="Banfield J.F."/>
        </authorList>
    </citation>
    <scope>NUCLEOTIDE SEQUENCE [LARGE SCALE GENOMIC DNA]</scope>
</reference>
<proteinExistence type="predicted"/>
<evidence type="ECO:0000256" key="1">
    <source>
        <dbReference type="SAM" id="Phobius"/>
    </source>
</evidence>
<comment type="caution">
    <text evidence="2">The sequence shown here is derived from an EMBL/GenBank/DDBJ whole genome shotgun (WGS) entry which is preliminary data.</text>
</comment>
<name>A0A0G1Y0B5_9BACT</name>
<feature type="transmembrane region" description="Helical" evidence="1">
    <location>
        <begin position="51"/>
        <end position="76"/>
    </location>
</feature>
<dbReference type="EMBL" id="LCRM01000021">
    <property type="protein sequence ID" value="KKW36585.1"/>
    <property type="molecule type" value="Genomic_DNA"/>
</dbReference>
<protein>
    <submittedName>
        <fullName evidence="2">Uncharacterized protein</fullName>
    </submittedName>
</protein>
<evidence type="ECO:0000313" key="2">
    <source>
        <dbReference type="EMBL" id="KKW36585.1"/>
    </source>
</evidence>
<organism evidence="2 3">
    <name type="scientific">Candidatus Giovannonibacteria bacterium GW2011_GWA2_53_7</name>
    <dbReference type="NCBI Taxonomy" id="1618650"/>
    <lineage>
        <taxon>Bacteria</taxon>
        <taxon>Candidatus Giovannoniibacteriota</taxon>
    </lineage>
</organism>
<keyword evidence="1" id="KW-1133">Transmembrane helix</keyword>
<gene>
    <name evidence="2" type="ORF">UY81_C0021G0008</name>
</gene>